<gene>
    <name evidence="2" type="ORF">CPEL01642_LOCUS4308</name>
</gene>
<name>A0A7S0L3C4_9EUKA</name>
<evidence type="ECO:0000313" key="2">
    <source>
        <dbReference type="EMBL" id="CAD8600978.1"/>
    </source>
</evidence>
<reference evidence="2" key="1">
    <citation type="submission" date="2021-01" db="EMBL/GenBank/DDBJ databases">
        <authorList>
            <person name="Corre E."/>
            <person name="Pelletier E."/>
            <person name="Niang G."/>
            <person name="Scheremetjew M."/>
            <person name="Finn R."/>
            <person name="Kale V."/>
            <person name="Holt S."/>
            <person name="Cochrane G."/>
            <person name="Meng A."/>
            <person name="Brown T."/>
            <person name="Cohen L."/>
        </authorList>
    </citation>
    <scope>NUCLEOTIDE SEQUENCE</scope>
    <source>
        <strain evidence="2">PLY182g</strain>
    </source>
</reference>
<evidence type="ECO:0000256" key="1">
    <source>
        <dbReference type="SAM" id="MobiDB-lite"/>
    </source>
</evidence>
<organism evidence="2">
    <name type="scientific">Coccolithus braarudii</name>
    <dbReference type="NCBI Taxonomy" id="221442"/>
    <lineage>
        <taxon>Eukaryota</taxon>
        <taxon>Haptista</taxon>
        <taxon>Haptophyta</taxon>
        <taxon>Prymnesiophyceae</taxon>
        <taxon>Coccolithales</taxon>
        <taxon>Coccolithaceae</taxon>
        <taxon>Coccolithus</taxon>
    </lineage>
</organism>
<feature type="region of interest" description="Disordered" evidence="1">
    <location>
        <begin position="1"/>
        <end position="65"/>
    </location>
</feature>
<sequence length="144" mass="16036">MPPSAPSHPPQPRIPSPSAAPGRWAPETQPEPVHYPNRARTQQWGVKAHVGKQGTGNAARQGKKATRQEWFSGWLYAATRDEVLLKQQECINNHHFSNRTHCDDALWRKQQALGLADGGACVYCMLQNASVIRHLVGTQLNTRL</sequence>
<feature type="compositionally biased region" description="Pro residues" evidence="1">
    <location>
        <begin position="1"/>
        <end position="15"/>
    </location>
</feature>
<accession>A0A7S0L3C4</accession>
<dbReference type="EMBL" id="HBEY01008942">
    <property type="protein sequence ID" value="CAD8600978.1"/>
    <property type="molecule type" value="Transcribed_RNA"/>
</dbReference>
<protein>
    <submittedName>
        <fullName evidence="2">Uncharacterized protein</fullName>
    </submittedName>
</protein>
<proteinExistence type="predicted"/>
<dbReference type="AlphaFoldDB" id="A0A7S0L3C4"/>